<dbReference type="InterPro" id="IPR025400">
    <property type="entry name" value="Lin1244/Lin1753-like_N"/>
</dbReference>
<dbReference type="OrthoDB" id="1340773at2"/>
<dbReference type="Proteomes" id="UP000182761">
    <property type="component" value="Unassembled WGS sequence"/>
</dbReference>
<reference evidence="2 3" key="1">
    <citation type="submission" date="2016-01" db="EMBL/GenBank/DDBJ databases">
        <authorList>
            <person name="McClelland M."/>
            <person name="Jain A."/>
            <person name="Saraogi P."/>
            <person name="Mendelson R."/>
            <person name="Westerman R."/>
            <person name="SanMiguel P."/>
            <person name="Csonka L."/>
        </authorList>
    </citation>
    <scope>NUCLEOTIDE SEQUENCE [LARGE SCALE GENOMIC DNA]</scope>
    <source>
        <strain evidence="2 3">R-53146</strain>
    </source>
</reference>
<gene>
    <name evidence="2" type="ORF">Ga0061079_1206</name>
</gene>
<dbReference type="RefSeq" id="WP_055426352.1">
    <property type="nucleotide sequence ID" value="NZ_FCOR01000020.1"/>
</dbReference>
<dbReference type="EMBL" id="FCOR01000020">
    <property type="protein sequence ID" value="CVK17191.1"/>
    <property type="molecule type" value="Genomic_DNA"/>
</dbReference>
<dbReference type="STRING" id="1586267.GCA_001418685_02054"/>
<evidence type="ECO:0000259" key="1">
    <source>
        <dbReference type="Pfam" id="PF14297"/>
    </source>
</evidence>
<evidence type="ECO:0000313" key="2">
    <source>
        <dbReference type="EMBL" id="CVK17191.1"/>
    </source>
</evidence>
<evidence type="ECO:0000313" key="3">
    <source>
        <dbReference type="Proteomes" id="UP000182761"/>
    </source>
</evidence>
<keyword evidence="3" id="KW-1185">Reference proteome</keyword>
<proteinExistence type="predicted"/>
<protein>
    <recommendedName>
        <fullName evidence="1">Lin1244/Lin1753-like N-terminal domain-containing protein</fullName>
    </recommendedName>
</protein>
<organism evidence="2 3">
    <name type="scientific">Apibacter mensalis</name>
    <dbReference type="NCBI Taxonomy" id="1586267"/>
    <lineage>
        <taxon>Bacteria</taxon>
        <taxon>Pseudomonadati</taxon>
        <taxon>Bacteroidota</taxon>
        <taxon>Flavobacteriia</taxon>
        <taxon>Flavobacteriales</taxon>
        <taxon>Weeksellaceae</taxon>
        <taxon>Apibacter</taxon>
    </lineage>
</organism>
<dbReference type="AlphaFoldDB" id="A0A0X3AS07"/>
<feature type="domain" description="Lin1244/Lin1753-like N-terminal" evidence="1">
    <location>
        <begin position="7"/>
        <end position="91"/>
    </location>
</feature>
<dbReference type="Pfam" id="PF14297">
    <property type="entry name" value="Lin1244_N"/>
    <property type="match status" value="1"/>
</dbReference>
<sequence>MLKETCYFSHDCNARNDEKIIAVRMRYGAEGYGIYFMIIERLLESANYMSVKDYNVVAFDLRVDAKKVKEIVEDFGLFEFSEDKKHFFSSSLNNRVYQLDEMRKKLSKSGKREAKTKQGISDIEATLKPPLSLPQTLNESKEKEIKVNENKDYHTNKKEKIPEQIVIPKAFEPIWEEWKAYRKAARIKSYAGSKWEQIAVNRLIELSKGDEEQARKIVNNSISNGWTGLFKLKSENNDEKRYSEAGNYENKVKRIAKADTAKIIRELARNAEMGNLL</sequence>
<accession>A0A0X3AS07</accession>
<name>A0A0X3AS07_9FLAO</name>